<proteinExistence type="predicted"/>
<keyword evidence="3" id="KW-1185">Reference proteome</keyword>
<comment type="caution">
    <text evidence="2">The sequence shown here is derived from an EMBL/GenBank/DDBJ whole genome shotgun (WGS) entry which is preliminary data.</text>
</comment>
<dbReference type="RefSeq" id="WP_108951781.1">
    <property type="nucleotide sequence ID" value="NZ_BEVZ01000001.1"/>
</dbReference>
<feature type="compositionally biased region" description="Polar residues" evidence="1">
    <location>
        <begin position="27"/>
        <end position="48"/>
    </location>
</feature>
<evidence type="ECO:0000313" key="2">
    <source>
        <dbReference type="EMBL" id="MEU3553554.1"/>
    </source>
</evidence>
<evidence type="ECO:0000256" key="1">
    <source>
        <dbReference type="SAM" id="MobiDB-lite"/>
    </source>
</evidence>
<dbReference type="EMBL" id="JBEZUR010000004">
    <property type="protein sequence ID" value="MEU3553554.1"/>
    <property type="molecule type" value="Genomic_DNA"/>
</dbReference>
<sequence>MPAAHEEALTAFRALRFHREQGKGENMEQNTSSHNAQETVTPAPVSSTEPAEFIEIRLLDKIETVKLKHVDG</sequence>
<name>A0ABV2YDC6_9ACTN</name>
<protein>
    <submittedName>
        <fullName evidence="2">Uncharacterized protein</fullName>
    </submittedName>
</protein>
<evidence type="ECO:0000313" key="3">
    <source>
        <dbReference type="Proteomes" id="UP001550850"/>
    </source>
</evidence>
<feature type="region of interest" description="Disordered" evidence="1">
    <location>
        <begin position="20"/>
        <end position="48"/>
    </location>
</feature>
<gene>
    <name evidence="2" type="ORF">AB0E65_04850</name>
</gene>
<reference evidence="2 3" key="1">
    <citation type="submission" date="2024-06" db="EMBL/GenBank/DDBJ databases">
        <title>The Natural Products Discovery Center: Release of the First 8490 Sequenced Strains for Exploring Actinobacteria Biosynthetic Diversity.</title>
        <authorList>
            <person name="Kalkreuter E."/>
            <person name="Kautsar S.A."/>
            <person name="Yang D."/>
            <person name="Bader C.D."/>
            <person name="Teijaro C.N."/>
            <person name="Fluegel L."/>
            <person name="Davis C.M."/>
            <person name="Simpson J.R."/>
            <person name="Lauterbach L."/>
            <person name="Steele A.D."/>
            <person name="Gui C."/>
            <person name="Meng S."/>
            <person name="Li G."/>
            <person name="Viehrig K."/>
            <person name="Ye F."/>
            <person name="Su P."/>
            <person name="Kiefer A.F."/>
            <person name="Nichols A."/>
            <person name="Cepeda A.J."/>
            <person name="Yan W."/>
            <person name="Fan B."/>
            <person name="Jiang Y."/>
            <person name="Adhikari A."/>
            <person name="Zheng C.-J."/>
            <person name="Schuster L."/>
            <person name="Cowan T.M."/>
            <person name="Smanski M.J."/>
            <person name="Chevrette M.G."/>
            <person name="De Carvalho L.P.S."/>
            <person name="Shen B."/>
        </authorList>
    </citation>
    <scope>NUCLEOTIDE SEQUENCE [LARGE SCALE GENOMIC DNA]</scope>
    <source>
        <strain evidence="2 3">NPDC038104</strain>
    </source>
</reference>
<dbReference type="Proteomes" id="UP001550850">
    <property type="component" value="Unassembled WGS sequence"/>
</dbReference>
<accession>A0ABV2YDC6</accession>
<organism evidence="2 3">
    <name type="scientific">Streptomyces fragilis</name>
    <dbReference type="NCBI Taxonomy" id="67301"/>
    <lineage>
        <taxon>Bacteria</taxon>
        <taxon>Bacillati</taxon>
        <taxon>Actinomycetota</taxon>
        <taxon>Actinomycetes</taxon>
        <taxon>Kitasatosporales</taxon>
        <taxon>Streptomycetaceae</taxon>
        <taxon>Streptomyces</taxon>
    </lineage>
</organism>